<reference evidence="1 2" key="1">
    <citation type="submission" date="2014-04" db="EMBL/GenBank/DDBJ databases">
        <authorList>
            <consortium name="DOE Joint Genome Institute"/>
            <person name="Kuo A."/>
            <person name="Tarkka M."/>
            <person name="Buscot F."/>
            <person name="Kohler A."/>
            <person name="Nagy L.G."/>
            <person name="Floudas D."/>
            <person name="Copeland A."/>
            <person name="Barry K.W."/>
            <person name="Cichocki N."/>
            <person name="Veneault-Fourrey C."/>
            <person name="LaButti K."/>
            <person name="Lindquist E.A."/>
            <person name="Lipzen A."/>
            <person name="Lundell T."/>
            <person name="Morin E."/>
            <person name="Murat C."/>
            <person name="Sun H."/>
            <person name="Tunlid A."/>
            <person name="Henrissat B."/>
            <person name="Grigoriev I.V."/>
            <person name="Hibbett D.S."/>
            <person name="Martin F."/>
            <person name="Nordberg H.P."/>
            <person name="Cantor M.N."/>
            <person name="Hua S.X."/>
        </authorList>
    </citation>
    <scope>NUCLEOTIDE SEQUENCE [LARGE SCALE GENOMIC DNA]</scope>
    <source>
        <strain evidence="1 2">F 1598</strain>
    </source>
</reference>
<protein>
    <recommendedName>
        <fullName evidence="3">F-box domain-containing protein</fullName>
    </recommendedName>
</protein>
<proteinExistence type="predicted"/>
<name>A0A0C3FIX8_PILCF</name>
<evidence type="ECO:0008006" key="3">
    <source>
        <dbReference type="Google" id="ProtNLM"/>
    </source>
</evidence>
<dbReference type="HOGENOM" id="CLU_051720_1_0_1"/>
<dbReference type="STRING" id="765440.A0A0C3FIX8"/>
<dbReference type="Proteomes" id="UP000054166">
    <property type="component" value="Unassembled WGS sequence"/>
</dbReference>
<organism evidence="1 2">
    <name type="scientific">Piloderma croceum (strain F 1598)</name>
    <dbReference type="NCBI Taxonomy" id="765440"/>
    <lineage>
        <taxon>Eukaryota</taxon>
        <taxon>Fungi</taxon>
        <taxon>Dikarya</taxon>
        <taxon>Basidiomycota</taxon>
        <taxon>Agaricomycotina</taxon>
        <taxon>Agaricomycetes</taxon>
        <taxon>Agaricomycetidae</taxon>
        <taxon>Atheliales</taxon>
        <taxon>Atheliaceae</taxon>
        <taxon>Piloderma</taxon>
    </lineage>
</organism>
<dbReference type="AlphaFoldDB" id="A0A0C3FIX8"/>
<gene>
    <name evidence="1" type="ORF">PILCRDRAFT_10199</name>
</gene>
<dbReference type="EMBL" id="KN833008">
    <property type="protein sequence ID" value="KIM79714.1"/>
    <property type="molecule type" value="Genomic_DNA"/>
</dbReference>
<keyword evidence="2" id="KW-1185">Reference proteome</keyword>
<evidence type="ECO:0000313" key="1">
    <source>
        <dbReference type="EMBL" id="KIM79714.1"/>
    </source>
</evidence>
<sequence>MSQSQLQAPSPFTRLPTELVHYILQLAAASSRHCCLDICLVASWARRIALPSLLDTIVVDDEKAFLKYITDPSHMPPKPNFLTVNRIWLGYFARPNRILHTVFDACERITHLALGNCHWLALVRFSSQFGSEKGMKSNRFLMRNQDLHVTLLEAPLARWSELYYTYYATPRPPIFDRITHMRLKSLVCGYDDPPIKLHCFSRLSHLCVPYCLGGRVKLKQLRHFLDLESLEIFVIAMAEDVIRKGHWKRLEKWVRKTRETDRRVYLVESGSNFRDKWEYEMRGGESIWDQAVRYTDGWERHTNMKSAFVLDGADA</sequence>
<accession>A0A0C3FIX8</accession>
<dbReference type="InParanoid" id="A0A0C3FIX8"/>
<reference evidence="2" key="2">
    <citation type="submission" date="2015-01" db="EMBL/GenBank/DDBJ databases">
        <title>Evolutionary Origins and Diversification of the Mycorrhizal Mutualists.</title>
        <authorList>
            <consortium name="DOE Joint Genome Institute"/>
            <consortium name="Mycorrhizal Genomics Consortium"/>
            <person name="Kohler A."/>
            <person name="Kuo A."/>
            <person name="Nagy L.G."/>
            <person name="Floudas D."/>
            <person name="Copeland A."/>
            <person name="Barry K.W."/>
            <person name="Cichocki N."/>
            <person name="Veneault-Fourrey C."/>
            <person name="LaButti K."/>
            <person name="Lindquist E.A."/>
            <person name="Lipzen A."/>
            <person name="Lundell T."/>
            <person name="Morin E."/>
            <person name="Murat C."/>
            <person name="Riley R."/>
            <person name="Ohm R."/>
            <person name="Sun H."/>
            <person name="Tunlid A."/>
            <person name="Henrissat B."/>
            <person name="Grigoriev I.V."/>
            <person name="Hibbett D.S."/>
            <person name="Martin F."/>
        </authorList>
    </citation>
    <scope>NUCLEOTIDE SEQUENCE [LARGE SCALE GENOMIC DNA]</scope>
    <source>
        <strain evidence="2">F 1598</strain>
    </source>
</reference>
<dbReference type="OrthoDB" id="2795673at2759"/>
<evidence type="ECO:0000313" key="2">
    <source>
        <dbReference type="Proteomes" id="UP000054166"/>
    </source>
</evidence>